<protein>
    <submittedName>
        <fullName evidence="3">2OG-Fe(II) oxygenase family Oxidoreductase</fullName>
    </submittedName>
</protein>
<evidence type="ECO:0000313" key="4">
    <source>
        <dbReference type="Proteomes" id="UP000054408"/>
    </source>
</evidence>
<gene>
    <name evidence="3" type="ORF">AMSG_00713</name>
</gene>
<dbReference type="STRING" id="461836.A0A0L0DDZ0"/>
<name>A0A0L0DDZ0_THETB</name>
<dbReference type="PANTHER" id="PTHR10869">
    <property type="entry name" value="PROLYL 4-HYDROXYLASE ALPHA SUBUNIT"/>
    <property type="match status" value="1"/>
</dbReference>
<dbReference type="GO" id="GO:0004656">
    <property type="term" value="F:procollagen-proline 4-dioxygenase activity"/>
    <property type="evidence" value="ECO:0007669"/>
    <property type="project" value="TreeGrafter"/>
</dbReference>
<reference evidence="3 4" key="1">
    <citation type="submission" date="2010-05" db="EMBL/GenBank/DDBJ databases">
        <title>The Genome Sequence of Thecamonas trahens ATCC 50062.</title>
        <authorList>
            <consortium name="The Broad Institute Genome Sequencing Platform"/>
            <person name="Russ C."/>
            <person name="Cuomo C."/>
            <person name="Shea T."/>
            <person name="Young S.K."/>
            <person name="Zeng Q."/>
            <person name="Koehrsen M."/>
            <person name="Haas B."/>
            <person name="Borodovsky M."/>
            <person name="Guigo R."/>
            <person name="Alvarado L."/>
            <person name="Berlin A."/>
            <person name="Bochicchio J."/>
            <person name="Borenstein D."/>
            <person name="Chapman S."/>
            <person name="Chen Z."/>
            <person name="Freedman E."/>
            <person name="Gellesch M."/>
            <person name="Goldberg J."/>
            <person name="Griggs A."/>
            <person name="Gujja S."/>
            <person name="Heilman E."/>
            <person name="Heiman D."/>
            <person name="Hepburn T."/>
            <person name="Howarth C."/>
            <person name="Jen D."/>
            <person name="Larson L."/>
            <person name="Mehta T."/>
            <person name="Park D."/>
            <person name="Pearson M."/>
            <person name="Roberts A."/>
            <person name="Saif S."/>
            <person name="Shenoy N."/>
            <person name="Sisk P."/>
            <person name="Stolte C."/>
            <person name="Sykes S."/>
            <person name="Thomson T."/>
            <person name="Walk T."/>
            <person name="White J."/>
            <person name="Yandava C."/>
            <person name="Burger G."/>
            <person name="Gray M.W."/>
            <person name="Holland P.W.H."/>
            <person name="King N."/>
            <person name="Lang F.B.F."/>
            <person name="Roger A.J."/>
            <person name="Ruiz-Trillo I."/>
            <person name="Lander E."/>
            <person name="Nusbaum C."/>
        </authorList>
    </citation>
    <scope>NUCLEOTIDE SEQUENCE [LARGE SCALE GENOMIC DNA]</scope>
    <source>
        <strain evidence="3 4">ATCC 50062</strain>
    </source>
</reference>
<dbReference type="EMBL" id="GL349435">
    <property type="protein sequence ID" value="KNC50552.1"/>
    <property type="molecule type" value="Genomic_DNA"/>
</dbReference>
<dbReference type="GeneID" id="25560504"/>
<dbReference type="PANTHER" id="PTHR10869:SF246">
    <property type="entry name" value="TRANSMEMBRANE PROLYL 4-HYDROXYLASE"/>
    <property type="match status" value="1"/>
</dbReference>
<organism evidence="3 4">
    <name type="scientific">Thecamonas trahens ATCC 50062</name>
    <dbReference type="NCBI Taxonomy" id="461836"/>
    <lineage>
        <taxon>Eukaryota</taxon>
        <taxon>Apusozoa</taxon>
        <taxon>Apusomonadida</taxon>
        <taxon>Apusomonadidae</taxon>
        <taxon>Thecamonas</taxon>
    </lineage>
</organism>
<proteinExistence type="predicted"/>
<evidence type="ECO:0000256" key="2">
    <source>
        <dbReference type="ARBA" id="ARBA00023004"/>
    </source>
</evidence>
<keyword evidence="4" id="KW-1185">Reference proteome</keyword>
<accession>A0A0L0DDZ0</accession>
<dbReference type="OrthoDB" id="69177at2759"/>
<keyword evidence="1" id="KW-0479">Metal-binding</keyword>
<dbReference type="InterPro" id="IPR045054">
    <property type="entry name" value="P4HA-like"/>
</dbReference>
<keyword evidence="2" id="KW-0408">Iron</keyword>
<dbReference type="RefSeq" id="XP_013762442.1">
    <property type="nucleotide sequence ID" value="XM_013906988.1"/>
</dbReference>
<evidence type="ECO:0000313" key="3">
    <source>
        <dbReference type="EMBL" id="KNC50552.1"/>
    </source>
</evidence>
<sequence length="207" mass="21757">MLACVRAAAATVAARLPHVVAMSAGPASSLAHILTPQSPPGTAASWAGTTAEAQLMRGRAVVADNIVSLGEAEALVAAAEAMGFETAGVDVRASRDAAEPEKAELRPEIRDNERVVFDDHELAKALYARISGTLPATVAGPRKTELVIDSLAPRLRFYRYRTGGAFHPHVDGALTMRADDGTELQLYATVLIFLSRVDAGGETVLRG</sequence>
<dbReference type="GO" id="GO:0005783">
    <property type="term" value="C:endoplasmic reticulum"/>
    <property type="evidence" value="ECO:0007669"/>
    <property type="project" value="TreeGrafter"/>
</dbReference>
<evidence type="ECO:0000256" key="1">
    <source>
        <dbReference type="ARBA" id="ARBA00022723"/>
    </source>
</evidence>
<dbReference type="Proteomes" id="UP000054408">
    <property type="component" value="Unassembled WGS sequence"/>
</dbReference>
<dbReference type="GO" id="GO:0046872">
    <property type="term" value="F:metal ion binding"/>
    <property type="evidence" value="ECO:0007669"/>
    <property type="project" value="UniProtKB-KW"/>
</dbReference>
<dbReference type="AlphaFoldDB" id="A0A0L0DDZ0"/>
<dbReference type="Gene3D" id="2.60.120.620">
    <property type="entry name" value="q2cbj1_9rhob like domain"/>
    <property type="match status" value="1"/>
</dbReference>